<reference evidence="4" key="2">
    <citation type="submission" date="2015-01" db="EMBL/GenBank/DDBJ databases">
        <title>Evolutionary Origins and Diversification of the Mycorrhizal Mutualists.</title>
        <authorList>
            <consortium name="DOE Joint Genome Institute"/>
            <consortium name="Mycorrhizal Genomics Consortium"/>
            <person name="Kohler A."/>
            <person name="Kuo A."/>
            <person name="Nagy L.G."/>
            <person name="Floudas D."/>
            <person name="Copeland A."/>
            <person name="Barry K.W."/>
            <person name="Cichocki N."/>
            <person name="Veneault-Fourrey C."/>
            <person name="LaButti K."/>
            <person name="Lindquist E.A."/>
            <person name="Lipzen A."/>
            <person name="Lundell T."/>
            <person name="Morin E."/>
            <person name="Murat C."/>
            <person name="Riley R."/>
            <person name="Ohm R."/>
            <person name="Sun H."/>
            <person name="Tunlid A."/>
            <person name="Henrissat B."/>
            <person name="Grigoriev I.V."/>
            <person name="Hibbett D.S."/>
            <person name="Martin F."/>
        </authorList>
    </citation>
    <scope>NUCLEOTIDE SEQUENCE [LARGE SCALE GENOMIC DNA]</scope>
    <source>
        <strain evidence="4">h7</strain>
    </source>
</reference>
<sequence length="396" mass="45824">MVNRGRFSLRQAITNFGSGEALYRFLLSQAEICPFHRLHCRGTHSETRQRWITERDSQGRTRSRQESYSENVVDFDFCIDISPQSSPDNRASVPVHWSVADDEPAYRGKMVREYEASQSSDGWTQTRRKTPRNQVEQYKNWVKRRTELGYPPWLVDPSLLPHFNGLRSSKTIREWADDYCASPKYMKEFVYEKVLYGWNMQHIESAVRSTIEAAPYNGCLTVEFTPHRSKVYIRPDNKVSRMLSNKWLRFISIILFIFPFIWLFKRFHSRGGGRWEVCGGAYALKQWVPLELGDEDEEAQKLPAYVVTAPTTSSALTTSAGMSRISQRSNNVMQTSTGLRELIGLKEGEWFRGWEGAITRAVIGRYQSRIPLPNSTRSNLVVQTLDGYHDFPTSIY</sequence>
<evidence type="ECO:0000256" key="2">
    <source>
        <dbReference type="SAM" id="Phobius"/>
    </source>
</evidence>
<evidence type="ECO:0000256" key="1">
    <source>
        <dbReference type="SAM" id="MobiDB-lite"/>
    </source>
</evidence>
<dbReference type="PANTHER" id="PTHR37848">
    <property type="entry name" value="EXPRESSED PROTEIN"/>
    <property type="match status" value="1"/>
</dbReference>
<proteinExistence type="predicted"/>
<keyword evidence="2" id="KW-0812">Transmembrane</keyword>
<feature type="region of interest" description="Disordered" evidence="1">
    <location>
        <begin position="48"/>
        <end position="67"/>
    </location>
</feature>
<evidence type="ECO:0000313" key="3">
    <source>
        <dbReference type="EMBL" id="KIM48062.1"/>
    </source>
</evidence>
<keyword evidence="4" id="KW-1185">Reference proteome</keyword>
<name>A0A0C2Z4B1_HEBCY</name>
<dbReference type="AlphaFoldDB" id="A0A0C2Z4B1"/>
<keyword evidence="2" id="KW-1133">Transmembrane helix</keyword>
<feature type="transmembrane region" description="Helical" evidence="2">
    <location>
        <begin position="247"/>
        <end position="264"/>
    </location>
</feature>
<gene>
    <name evidence="3" type="ORF">M413DRAFT_439771</name>
</gene>
<dbReference type="HOGENOM" id="CLU_034128_1_0_1"/>
<protein>
    <submittedName>
        <fullName evidence="3">Uncharacterized protein</fullName>
    </submittedName>
</protein>
<reference evidence="3 4" key="1">
    <citation type="submission" date="2014-04" db="EMBL/GenBank/DDBJ databases">
        <authorList>
            <consortium name="DOE Joint Genome Institute"/>
            <person name="Kuo A."/>
            <person name="Gay G."/>
            <person name="Dore J."/>
            <person name="Kohler A."/>
            <person name="Nagy L.G."/>
            <person name="Floudas D."/>
            <person name="Copeland A."/>
            <person name="Barry K.W."/>
            <person name="Cichocki N."/>
            <person name="Veneault-Fourrey C."/>
            <person name="LaButti K."/>
            <person name="Lindquist E.A."/>
            <person name="Lipzen A."/>
            <person name="Lundell T."/>
            <person name="Morin E."/>
            <person name="Murat C."/>
            <person name="Sun H."/>
            <person name="Tunlid A."/>
            <person name="Henrissat B."/>
            <person name="Grigoriev I.V."/>
            <person name="Hibbett D.S."/>
            <person name="Martin F."/>
            <person name="Nordberg H.P."/>
            <person name="Cantor M.N."/>
            <person name="Hua S.X."/>
        </authorList>
    </citation>
    <scope>NUCLEOTIDE SEQUENCE [LARGE SCALE GENOMIC DNA]</scope>
    <source>
        <strain evidence="4">h7</strain>
    </source>
</reference>
<dbReference type="Proteomes" id="UP000053424">
    <property type="component" value="Unassembled WGS sequence"/>
</dbReference>
<accession>A0A0C2Z4B1</accession>
<keyword evidence="2" id="KW-0472">Membrane</keyword>
<organism evidence="3 4">
    <name type="scientific">Hebeloma cylindrosporum</name>
    <dbReference type="NCBI Taxonomy" id="76867"/>
    <lineage>
        <taxon>Eukaryota</taxon>
        <taxon>Fungi</taxon>
        <taxon>Dikarya</taxon>
        <taxon>Basidiomycota</taxon>
        <taxon>Agaricomycotina</taxon>
        <taxon>Agaricomycetes</taxon>
        <taxon>Agaricomycetidae</taxon>
        <taxon>Agaricales</taxon>
        <taxon>Agaricineae</taxon>
        <taxon>Hymenogastraceae</taxon>
        <taxon>Hebeloma</taxon>
    </lineage>
</organism>
<evidence type="ECO:0000313" key="4">
    <source>
        <dbReference type="Proteomes" id="UP000053424"/>
    </source>
</evidence>
<dbReference type="EMBL" id="KN831769">
    <property type="protein sequence ID" value="KIM48062.1"/>
    <property type="molecule type" value="Genomic_DNA"/>
</dbReference>
<dbReference type="PANTHER" id="PTHR37848:SF1">
    <property type="entry name" value="SUN DOMAIN-CONTAINING PROTEIN"/>
    <property type="match status" value="1"/>
</dbReference>
<dbReference type="OrthoDB" id="203796at2759"/>